<dbReference type="PANTHER" id="PTHR35910:SF6">
    <property type="entry name" value="2EXR DOMAIN-CONTAINING PROTEIN"/>
    <property type="match status" value="1"/>
</dbReference>
<feature type="compositionally biased region" description="Acidic residues" evidence="1">
    <location>
        <begin position="553"/>
        <end position="590"/>
    </location>
</feature>
<dbReference type="Proteomes" id="UP001148614">
    <property type="component" value="Unassembled WGS sequence"/>
</dbReference>
<evidence type="ECO:0000313" key="3">
    <source>
        <dbReference type="EMBL" id="KAJ3565836.1"/>
    </source>
</evidence>
<feature type="domain" description="2EXR" evidence="2">
    <location>
        <begin position="78"/>
        <end position="172"/>
    </location>
</feature>
<dbReference type="Pfam" id="PF20150">
    <property type="entry name" value="2EXR"/>
    <property type="match status" value="1"/>
</dbReference>
<feature type="region of interest" description="Disordered" evidence="1">
    <location>
        <begin position="1"/>
        <end position="65"/>
    </location>
</feature>
<sequence length="654" mass="74284">MSDLSDNEDELASDAAESLHDEGSDESDESETDRGNGLLDLEAEESDGYDEDEDEDEDGYENERDHRRRYRCPYHFSFPKFSHLPTELRAMIWEIVDPYLKSKGRVLALNMMKFPQPDLWESALLADQTASARALLATCKESREIALKHYPNAVRIRRGAGEVRFNSSNDIILLHPREQQPPDVRNFAPWLQQVKFLGFDYSFAEPFSHDDLFPGLERLVSLLGNLRGLFCCFQGYELKDRHLEWSASESSKLFYLEVEEDLSYAREELKMLYAWPDPNIQQNVDDSIGAACVLQFPALAAIDAPHVWPLVEYSFDSGLKLYEKIKRRRERRSSREAGDDAGSTSSSSPESSDGESFWESASDDYDLDGFVVDNSSEGSEESDEDGSLSDGDIVVDDSRIDEEPDVFNGFSPLEEDLSHDEATGDLQRDTPTNYDSEEIEESNLPHGHSPEERPHVVNQNGRRKRVVFSSDEEDDGDAGDEVPVAEPHRRAKKRARVILSDSEGEDDGLDESETEGNARPKKRIRTVLSDSEDEGTEEPLRNERRRRPRPPLDSDEDEDEDADKAEESDKDDDVTEDEDDDDDDEDEEEPPPSKPMSLLARLRQFRSDVPVSPEAESPGQSEDYGQDEDDDEERRFSDAEFPDSAPEDDEEDGW</sequence>
<feature type="compositionally biased region" description="Acidic residues" evidence="1">
    <location>
        <begin position="502"/>
        <end position="514"/>
    </location>
</feature>
<dbReference type="VEuPathDB" id="FungiDB:F4678DRAFT_451421"/>
<proteinExistence type="predicted"/>
<feature type="compositionally biased region" description="Acidic residues" evidence="1">
    <location>
        <begin position="378"/>
        <end position="405"/>
    </location>
</feature>
<dbReference type="AlphaFoldDB" id="A0A9W8TKV4"/>
<gene>
    <name evidence="3" type="ORF">NPX13_g7351</name>
</gene>
<evidence type="ECO:0000313" key="4">
    <source>
        <dbReference type="Proteomes" id="UP001148614"/>
    </source>
</evidence>
<dbReference type="InterPro" id="IPR045518">
    <property type="entry name" value="2EXR"/>
</dbReference>
<dbReference type="EMBL" id="JANPWZ010001434">
    <property type="protein sequence ID" value="KAJ3565836.1"/>
    <property type="molecule type" value="Genomic_DNA"/>
</dbReference>
<dbReference type="PANTHER" id="PTHR35910">
    <property type="entry name" value="2EXR DOMAIN-CONTAINING PROTEIN"/>
    <property type="match status" value="1"/>
</dbReference>
<feature type="region of interest" description="Disordered" evidence="1">
    <location>
        <begin position="331"/>
        <end position="654"/>
    </location>
</feature>
<evidence type="ECO:0000259" key="2">
    <source>
        <dbReference type="Pfam" id="PF20150"/>
    </source>
</evidence>
<feature type="compositionally biased region" description="Acidic residues" evidence="1">
    <location>
        <begin position="41"/>
        <end position="60"/>
    </location>
</feature>
<feature type="compositionally biased region" description="Acidic residues" evidence="1">
    <location>
        <begin position="645"/>
        <end position="654"/>
    </location>
</feature>
<feature type="compositionally biased region" description="Basic and acidic residues" evidence="1">
    <location>
        <begin position="419"/>
        <end position="428"/>
    </location>
</feature>
<feature type="compositionally biased region" description="Acidic residues" evidence="1">
    <location>
        <begin position="470"/>
        <end position="480"/>
    </location>
</feature>
<feature type="compositionally biased region" description="Acidic residues" evidence="1">
    <location>
        <begin position="1"/>
        <end position="12"/>
    </location>
</feature>
<comment type="caution">
    <text evidence="3">The sequence shown here is derived from an EMBL/GenBank/DDBJ whole genome shotgun (WGS) entry which is preliminary data.</text>
</comment>
<protein>
    <recommendedName>
        <fullName evidence="2">2EXR domain-containing protein</fullName>
    </recommendedName>
</protein>
<reference evidence="3" key="1">
    <citation type="submission" date="2022-07" db="EMBL/GenBank/DDBJ databases">
        <title>Genome Sequence of Xylaria arbuscula.</title>
        <authorList>
            <person name="Buettner E."/>
        </authorList>
    </citation>
    <scope>NUCLEOTIDE SEQUENCE</scope>
    <source>
        <strain evidence="3">VT107</strain>
    </source>
</reference>
<keyword evidence="4" id="KW-1185">Reference proteome</keyword>
<organism evidence="3 4">
    <name type="scientific">Xylaria arbuscula</name>
    <dbReference type="NCBI Taxonomy" id="114810"/>
    <lineage>
        <taxon>Eukaryota</taxon>
        <taxon>Fungi</taxon>
        <taxon>Dikarya</taxon>
        <taxon>Ascomycota</taxon>
        <taxon>Pezizomycotina</taxon>
        <taxon>Sordariomycetes</taxon>
        <taxon>Xylariomycetidae</taxon>
        <taxon>Xylariales</taxon>
        <taxon>Xylariaceae</taxon>
        <taxon>Xylaria</taxon>
    </lineage>
</organism>
<feature type="compositionally biased region" description="Low complexity" evidence="1">
    <location>
        <begin position="340"/>
        <end position="355"/>
    </location>
</feature>
<name>A0A9W8TKV4_9PEZI</name>
<accession>A0A9W8TKV4</accession>
<evidence type="ECO:0000256" key="1">
    <source>
        <dbReference type="SAM" id="MobiDB-lite"/>
    </source>
</evidence>